<dbReference type="Pfam" id="PF02701">
    <property type="entry name" value="Zn_ribbon_Dof"/>
    <property type="match status" value="1"/>
</dbReference>
<proteinExistence type="predicted"/>
<feature type="transmembrane region" description="Helical" evidence="11">
    <location>
        <begin position="93"/>
        <end position="112"/>
    </location>
</feature>
<feature type="region of interest" description="Disordered" evidence="10">
    <location>
        <begin position="204"/>
        <end position="223"/>
    </location>
</feature>
<dbReference type="PROSITE" id="PS01361">
    <property type="entry name" value="ZF_DOF_1"/>
    <property type="match status" value="1"/>
</dbReference>
<dbReference type="PANTHER" id="PTHR31992:SF316">
    <property type="entry name" value="DOF ZINC FINGER PROTEIN DOF1.2"/>
    <property type="match status" value="1"/>
</dbReference>
<feature type="compositionally biased region" description="Polar residues" evidence="10">
    <location>
        <begin position="204"/>
        <end position="217"/>
    </location>
</feature>
<keyword evidence="2 8" id="KW-0863">Zinc-finger</keyword>
<name>A0A4S4EHW4_CAMSN</name>
<dbReference type="Proteomes" id="UP000306102">
    <property type="component" value="Unassembled WGS sequence"/>
</dbReference>
<evidence type="ECO:0000256" key="2">
    <source>
        <dbReference type="ARBA" id="ARBA00022771"/>
    </source>
</evidence>
<dbReference type="GO" id="GO:0005634">
    <property type="term" value="C:nucleus"/>
    <property type="evidence" value="ECO:0007669"/>
    <property type="project" value="UniProtKB-SubCell"/>
</dbReference>
<sequence length="359" mass="39706">MASAVVVGRQFFRCPLPPPILPISDLTNGGSSGSSDILSLIPSRRSSISPMAVAAVPLPSSPSSQILLMSLIVHISPSPISLLKNITATHSSQISPISLIFLFLIVVYNYFVDLLSNDQMLQYPSRPLMIERSWKSCNAAEIAPNCPRCASTNTKFCYYNNYSFSQPRYFCKGCRRYWTRGGSLRNVPVGGGCRKTRRAKVVRSLQNQRPTTVTSESDPPPPVALSCRSGGGGSDIDLAEVFAKFLNQNNPTREDDRNQQNQQLMQDVVVNQQKEQLSQEFGVGSELGSVGLQTMVSDLELNQGLLQWCDDQTILPGFEWQPMVDLQEFGSFSSDDDQPEISANLISDNWSMFDLSEYI</sequence>
<dbReference type="EMBL" id="SDRB02004691">
    <property type="protein sequence ID" value="THG15456.1"/>
    <property type="molecule type" value="Genomic_DNA"/>
</dbReference>
<accession>A0A4S4EHW4</accession>
<dbReference type="PROSITE" id="PS50884">
    <property type="entry name" value="ZF_DOF_2"/>
    <property type="match status" value="1"/>
</dbReference>
<dbReference type="InterPro" id="IPR003851">
    <property type="entry name" value="Znf_Dof"/>
</dbReference>
<keyword evidence="4 9" id="KW-0805">Transcription regulation</keyword>
<comment type="caution">
    <text evidence="13">The sequence shown here is derived from an EMBL/GenBank/DDBJ whole genome shotgun (WGS) entry which is preliminary data.</text>
</comment>
<feature type="domain" description="Dof-type" evidence="12">
    <location>
        <begin position="144"/>
        <end position="198"/>
    </location>
</feature>
<keyword evidence="14" id="KW-1185">Reference proteome</keyword>
<protein>
    <recommendedName>
        <fullName evidence="9">Dof zinc finger protein</fullName>
    </recommendedName>
</protein>
<dbReference type="InterPro" id="IPR045174">
    <property type="entry name" value="Dof"/>
</dbReference>
<keyword evidence="7 8" id="KW-0539">Nucleus</keyword>
<dbReference type="GO" id="GO:0008270">
    <property type="term" value="F:zinc ion binding"/>
    <property type="evidence" value="ECO:0007669"/>
    <property type="project" value="UniProtKB-KW"/>
</dbReference>
<dbReference type="AlphaFoldDB" id="A0A4S4EHW4"/>
<keyword evidence="1 9" id="KW-0479">Metal-binding</keyword>
<evidence type="ECO:0000256" key="6">
    <source>
        <dbReference type="ARBA" id="ARBA00023163"/>
    </source>
</evidence>
<keyword evidence="11" id="KW-1133">Transmembrane helix</keyword>
<keyword evidence="5 8" id="KW-0238">DNA-binding</keyword>
<dbReference type="GO" id="GO:0003677">
    <property type="term" value="F:DNA binding"/>
    <property type="evidence" value="ECO:0007669"/>
    <property type="project" value="UniProtKB-UniRule"/>
</dbReference>
<evidence type="ECO:0000256" key="9">
    <source>
        <dbReference type="RuleBase" id="RU369094"/>
    </source>
</evidence>
<gene>
    <name evidence="13" type="ORF">TEA_000045</name>
</gene>
<evidence type="ECO:0000256" key="3">
    <source>
        <dbReference type="ARBA" id="ARBA00022833"/>
    </source>
</evidence>
<evidence type="ECO:0000256" key="1">
    <source>
        <dbReference type="ARBA" id="ARBA00022723"/>
    </source>
</evidence>
<evidence type="ECO:0000313" key="14">
    <source>
        <dbReference type="Proteomes" id="UP000306102"/>
    </source>
</evidence>
<evidence type="ECO:0000256" key="4">
    <source>
        <dbReference type="ARBA" id="ARBA00023015"/>
    </source>
</evidence>
<keyword evidence="3 9" id="KW-0862">Zinc</keyword>
<evidence type="ECO:0000256" key="11">
    <source>
        <dbReference type="SAM" id="Phobius"/>
    </source>
</evidence>
<comment type="function">
    <text evidence="9">Transcription factor that binds specifically to a 5'-AA[AG]G-3' consensus core sequence.</text>
</comment>
<evidence type="ECO:0000256" key="8">
    <source>
        <dbReference type="PROSITE-ProRule" id="PRU00071"/>
    </source>
</evidence>
<evidence type="ECO:0000256" key="10">
    <source>
        <dbReference type="SAM" id="MobiDB-lite"/>
    </source>
</evidence>
<organism evidence="13 14">
    <name type="scientific">Camellia sinensis var. sinensis</name>
    <name type="common">China tea</name>
    <dbReference type="NCBI Taxonomy" id="542762"/>
    <lineage>
        <taxon>Eukaryota</taxon>
        <taxon>Viridiplantae</taxon>
        <taxon>Streptophyta</taxon>
        <taxon>Embryophyta</taxon>
        <taxon>Tracheophyta</taxon>
        <taxon>Spermatophyta</taxon>
        <taxon>Magnoliopsida</taxon>
        <taxon>eudicotyledons</taxon>
        <taxon>Gunneridae</taxon>
        <taxon>Pentapetalae</taxon>
        <taxon>asterids</taxon>
        <taxon>Ericales</taxon>
        <taxon>Theaceae</taxon>
        <taxon>Camellia</taxon>
    </lineage>
</organism>
<evidence type="ECO:0000259" key="12">
    <source>
        <dbReference type="PROSITE" id="PS50884"/>
    </source>
</evidence>
<keyword evidence="11" id="KW-0472">Membrane</keyword>
<keyword evidence="6 9" id="KW-0804">Transcription</keyword>
<evidence type="ECO:0000313" key="13">
    <source>
        <dbReference type="EMBL" id="THG15456.1"/>
    </source>
</evidence>
<comment type="subcellular location">
    <subcellularLocation>
        <location evidence="8 9">Nucleus</location>
    </subcellularLocation>
</comment>
<keyword evidence="11" id="KW-0812">Transmembrane</keyword>
<evidence type="ECO:0000256" key="5">
    <source>
        <dbReference type="ARBA" id="ARBA00023125"/>
    </source>
</evidence>
<reference evidence="13 14" key="1">
    <citation type="journal article" date="2018" name="Proc. Natl. Acad. Sci. U.S.A.">
        <title>Draft genome sequence of Camellia sinensis var. sinensis provides insights into the evolution of the tea genome and tea quality.</title>
        <authorList>
            <person name="Wei C."/>
            <person name="Yang H."/>
            <person name="Wang S."/>
            <person name="Zhao J."/>
            <person name="Liu C."/>
            <person name="Gao L."/>
            <person name="Xia E."/>
            <person name="Lu Y."/>
            <person name="Tai Y."/>
            <person name="She G."/>
            <person name="Sun J."/>
            <person name="Cao H."/>
            <person name="Tong W."/>
            <person name="Gao Q."/>
            <person name="Li Y."/>
            <person name="Deng W."/>
            <person name="Jiang X."/>
            <person name="Wang W."/>
            <person name="Chen Q."/>
            <person name="Zhang S."/>
            <person name="Li H."/>
            <person name="Wu J."/>
            <person name="Wang P."/>
            <person name="Li P."/>
            <person name="Shi C."/>
            <person name="Zheng F."/>
            <person name="Jian J."/>
            <person name="Huang B."/>
            <person name="Shan D."/>
            <person name="Shi M."/>
            <person name="Fang C."/>
            <person name="Yue Y."/>
            <person name="Li F."/>
            <person name="Li D."/>
            <person name="Wei S."/>
            <person name="Han B."/>
            <person name="Jiang C."/>
            <person name="Yin Y."/>
            <person name="Xia T."/>
            <person name="Zhang Z."/>
            <person name="Bennetzen J.L."/>
            <person name="Zhao S."/>
            <person name="Wan X."/>
        </authorList>
    </citation>
    <scope>NUCLEOTIDE SEQUENCE [LARGE SCALE GENOMIC DNA]</scope>
    <source>
        <strain evidence="14">cv. Shuchazao</strain>
        <tissue evidence="13">Leaf</tissue>
    </source>
</reference>
<evidence type="ECO:0000256" key="7">
    <source>
        <dbReference type="ARBA" id="ARBA00023242"/>
    </source>
</evidence>
<dbReference type="GO" id="GO:0003700">
    <property type="term" value="F:DNA-binding transcription factor activity"/>
    <property type="evidence" value="ECO:0007669"/>
    <property type="project" value="UniProtKB-UniRule"/>
</dbReference>
<dbReference type="PANTHER" id="PTHR31992">
    <property type="entry name" value="DOF ZINC FINGER PROTEIN DOF1.4-RELATED"/>
    <property type="match status" value="1"/>
</dbReference>